<dbReference type="InterPro" id="IPR006566">
    <property type="entry name" value="FBD"/>
</dbReference>
<gene>
    <name evidence="2" type="ORF">C5167_004398</name>
</gene>
<dbReference type="AlphaFoldDB" id="A0A4Y7J7I9"/>
<proteinExistence type="predicted"/>
<protein>
    <recommendedName>
        <fullName evidence="1">FBD domain-containing protein</fullName>
    </recommendedName>
</protein>
<feature type="domain" description="FBD" evidence="1">
    <location>
        <begin position="253"/>
        <end position="328"/>
    </location>
</feature>
<accession>A0A4Y7J7I9</accession>
<evidence type="ECO:0000313" key="2">
    <source>
        <dbReference type="EMBL" id="RZC57094.1"/>
    </source>
</evidence>
<dbReference type="SUPFAM" id="SSF52047">
    <property type="entry name" value="RNI-like"/>
    <property type="match status" value="1"/>
</dbReference>
<organism evidence="2 3">
    <name type="scientific">Papaver somniferum</name>
    <name type="common">Opium poppy</name>
    <dbReference type="NCBI Taxonomy" id="3469"/>
    <lineage>
        <taxon>Eukaryota</taxon>
        <taxon>Viridiplantae</taxon>
        <taxon>Streptophyta</taxon>
        <taxon>Embryophyta</taxon>
        <taxon>Tracheophyta</taxon>
        <taxon>Spermatophyta</taxon>
        <taxon>Magnoliopsida</taxon>
        <taxon>Ranunculales</taxon>
        <taxon>Papaveraceae</taxon>
        <taxon>Papaveroideae</taxon>
        <taxon>Papaver</taxon>
    </lineage>
</organism>
<dbReference type="EMBL" id="CM010718">
    <property type="protein sequence ID" value="RZC57094.1"/>
    <property type="molecule type" value="Genomic_DNA"/>
</dbReference>
<keyword evidence="3" id="KW-1185">Reference proteome</keyword>
<dbReference type="Gramene" id="RZC57094">
    <property type="protein sequence ID" value="RZC57094"/>
    <property type="gene ID" value="C5167_004398"/>
</dbReference>
<dbReference type="SMART" id="SM00579">
    <property type="entry name" value="FBD"/>
    <property type="match status" value="1"/>
</dbReference>
<dbReference type="Proteomes" id="UP000316621">
    <property type="component" value="Chromosome 4"/>
</dbReference>
<name>A0A4Y7J7I9_PAPSO</name>
<dbReference type="Pfam" id="PF08387">
    <property type="entry name" value="FBD"/>
    <property type="match status" value="1"/>
</dbReference>
<dbReference type="PANTHER" id="PTHR31900:SF30">
    <property type="entry name" value="SUPERFAMILY PROTEIN, PUTATIVE-RELATED"/>
    <property type="match status" value="1"/>
</dbReference>
<dbReference type="PANTHER" id="PTHR31900">
    <property type="entry name" value="F-BOX/RNI SUPERFAMILY PROTEIN-RELATED"/>
    <property type="match status" value="1"/>
</dbReference>
<reference evidence="2 3" key="1">
    <citation type="journal article" date="2018" name="Science">
        <title>The opium poppy genome and morphinan production.</title>
        <authorList>
            <person name="Guo L."/>
            <person name="Winzer T."/>
            <person name="Yang X."/>
            <person name="Li Y."/>
            <person name="Ning Z."/>
            <person name="He Z."/>
            <person name="Teodor R."/>
            <person name="Lu Y."/>
            <person name="Bowser T.A."/>
            <person name="Graham I.A."/>
            <person name="Ye K."/>
        </authorList>
    </citation>
    <scope>NUCLEOTIDE SEQUENCE [LARGE SCALE GENOMIC DNA]</scope>
    <source>
        <strain evidence="3">cv. HN1</strain>
        <tissue evidence="2">Leaves</tissue>
    </source>
</reference>
<sequence length="329" mass="37354">MMFSNARHADVILPRSMNLPRLKVLSITGLSISNEESSKRLFSSCPVLETLAIQNCDIQTYNGRKLIVDSVSVKKFAYTFLCRRRYPQNGTKENIVKLCAPNLKDFFCALLLKQDCSLEICFPLSRVSFHMILENLKDENAETYSKLPLGEKEVYAKRVMRFLEAVYMVKEMRLLSPGFLEVLSRAPDVVDCQPPRLCSLKYLTLTMWSTRSCMRAIVYLLSISPNVTKLFLKAKESCLADVGDEWETGLSFPGMLSHLEYVQIEVEGCDAELKLLCFLLKKAKFLKKVVLYFRSSVGSPDGVTQVEQFMDTLRLVPTASSSIQVVFKT</sequence>
<evidence type="ECO:0000259" key="1">
    <source>
        <dbReference type="SMART" id="SM00579"/>
    </source>
</evidence>
<evidence type="ECO:0000313" key="3">
    <source>
        <dbReference type="Proteomes" id="UP000316621"/>
    </source>
</evidence>
<dbReference type="InterPro" id="IPR050232">
    <property type="entry name" value="FBL13/AtMIF1-like"/>
</dbReference>